<accession>A0A1C3NX51</accession>
<gene>
    <name evidence="1" type="ORF">FDG2_2147</name>
</gene>
<evidence type="ECO:0008006" key="3">
    <source>
        <dbReference type="Google" id="ProtNLM"/>
    </source>
</evidence>
<sequence>MARDKRDKAKREEAERANRGVRTCPHCRGTGRKEVERLERDRDGYFDGAEVTDCAWCGGSGALAR</sequence>
<evidence type="ECO:0000313" key="2">
    <source>
        <dbReference type="Proteomes" id="UP000199013"/>
    </source>
</evidence>
<reference evidence="2" key="1">
    <citation type="submission" date="2016-02" db="EMBL/GenBank/DDBJ databases">
        <authorList>
            <person name="Wibberg D."/>
        </authorList>
    </citation>
    <scope>NUCLEOTIDE SEQUENCE [LARGE SCALE GENOMIC DNA]</scope>
</reference>
<dbReference type="EMBL" id="FLUV01000893">
    <property type="protein sequence ID" value="SBW21847.1"/>
    <property type="molecule type" value="Genomic_DNA"/>
</dbReference>
<dbReference type="Gene3D" id="2.10.230.10">
    <property type="entry name" value="Heat shock protein DnaJ, cysteine-rich domain"/>
    <property type="match status" value="1"/>
</dbReference>
<keyword evidence="2" id="KW-1185">Reference proteome</keyword>
<name>A0A1C3NX51_9ACTN</name>
<proteinExistence type="predicted"/>
<organism evidence="1 2">
    <name type="scientific">Candidatus Protofrankia californiensis</name>
    <dbReference type="NCBI Taxonomy" id="1839754"/>
    <lineage>
        <taxon>Bacteria</taxon>
        <taxon>Bacillati</taxon>
        <taxon>Actinomycetota</taxon>
        <taxon>Actinomycetes</taxon>
        <taxon>Frankiales</taxon>
        <taxon>Frankiaceae</taxon>
        <taxon>Protofrankia</taxon>
    </lineage>
</organism>
<protein>
    <recommendedName>
        <fullName evidence="3">Molecular chaperone DnaJ</fullName>
    </recommendedName>
</protein>
<dbReference type="AlphaFoldDB" id="A0A1C3NX51"/>
<dbReference type="Proteomes" id="UP000199013">
    <property type="component" value="Unassembled WGS sequence"/>
</dbReference>
<evidence type="ECO:0000313" key="1">
    <source>
        <dbReference type="EMBL" id="SBW21847.1"/>
    </source>
</evidence>